<name>A0A8X7W4F4_BRACI</name>
<protein>
    <submittedName>
        <fullName evidence="2">Uncharacterized protein</fullName>
    </submittedName>
</protein>
<feature type="compositionally biased region" description="Basic and acidic residues" evidence="1">
    <location>
        <begin position="1"/>
        <end position="13"/>
    </location>
</feature>
<feature type="compositionally biased region" description="Basic and acidic residues" evidence="1">
    <location>
        <begin position="68"/>
        <end position="79"/>
    </location>
</feature>
<evidence type="ECO:0000313" key="3">
    <source>
        <dbReference type="Proteomes" id="UP000886595"/>
    </source>
</evidence>
<reference evidence="2 3" key="1">
    <citation type="submission" date="2020-02" db="EMBL/GenBank/DDBJ databases">
        <authorList>
            <person name="Ma Q."/>
            <person name="Huang Y."/>
            <person name="Song X."/>
            <person name="Pei D."/>
        </authorList>
    </citation>
    <scope>NUCLEOTIDE SEQUENCE [LARGE SCALE GENOMIC DNA]</scope>
    <source>
        <strain evidence="2">Sxm20200214</strain>
        <tissue evidence="2">Leaf</tissue>
    </source>
</reference>
<dbReference type="OrthoDB" id="10533957at2759"/>
<dbReference type="Proteomes" id="UP000886595">
    <property type="component" value="Unassembled WGS sequence"/>
</dbReference>
<dbReference type="EMBL" id="JAAMPC010000002">
    <property type="protein sequence ID" value="KAG2323684.1"/>
    <property type="molecule type" value="Genomic_DNA"/>
</dbReference>
<sequence>MLKQDDPKAKEDVSSSFGGEETAIYKFSEEATMDEANPSTIDKSLAPGTSKVPEMQMKAKKTRITKIRMSEKNTRNPEK</sequence>
<evidence type="ECO:0000313" key="2">
    <source>
        <dbReference type="EMBL" id="KAG2323684.1"/>
    </source>
</evidence>
<accession>A0A8X7W4F4</accession>
<evidence type="ECO:0000256" key="1">
    <source>
        <dbReference type="SAM" id="MobiDB-lite"/>
    </source>
</evidence>
<gene>
    <name evidence="2" type="ORF">Bca52824_006412</name>
</gene>
<comment type="caution">
    <text evidence="2">The sequence shown here is derived from an EMBL/GenBank/DDBJ whole genome shotgun (WGS) entry which is preliminary data.</text>
</comment>
<proteinExistence type="predicted"/>
<keyword evidence="3" id="KW-1185">Reference proteome</keyword>
<organism evidence="2 3">
    <name type="scientific">Brassica carinata</name>
    <name type="common">Ethiopian mustard</name>
    <name type="synonym">Abyssinian cabbage</name>
    <dbReference type="NCBI Taxonomy" id="52824"/>
    <lineage>
        <taxon>Eukaryota</taxon>
        <taxon>Viridiplantae</taxon>
        <taxon>Streptophyta</taxon>
        <taxon>Embryophyta</taxon>
        <taxon>Tracheophyta</taxon>
        <taxon>Spermatophyta</taxon>
        <taxon>Magnoliopsida</taxon>
        <taxon>eudicotyledons</taxon>
        <taxon>Gunneridae</taxon>
        <taxon>Pentapetalae</taxon>
        <taxon>rosids</taxon>
        <taxon>malvids</taxon>
        <taxon>Brassicales</taxon>
        <taxon>Brassicaceae</taxon>
        <taxon>Brassiceae</taxon>
        <taxon>Brassica</taxon>
    </lineage>
</organism>
<dbReference type="AlphaFoldDB" id="A0A8X7W4F4"/>
<feature type="region of interest" description="Disordered" evidence="1">
    <location>
        <begin position="1"/>
        <end position="79"/>
    </location>
</feature>